<dbReference type="EMBL" id="CADEAL010000002">
    <property type="protein sequence ID" value="CAB1412453.1"/>
    <property type="molecule type" value="Genomic_DNA"/>
</dbReference>
<evidence type="ECO:0000313" key="3">
    <source>
        <dbReference type="Proteomes" id="UP001153269"/>
    </source>
</evidence>
<keyword evidence="3" id="KW-1185">Reference proteome</keyword>
<dbReference type="Proteomes" id="UP001153269">
    <property type="component" value="Unassembled WGS sequence"/>
</dbReference>
<accession>A0A9N7TIP7</accession>
<protein>
    <submittedName>
        <fullName evidence="2">Uncharacterized protein</fullName>
    </submittedName>
</protein>
<organism evidence="2 3">
    <name type="scientific">Pleuronectes platessa</name>
    <name type="common">European plaice</name>
    <dbReference type="NCBI Taxonomy" id="8262"/>
    <lineage>
        <taxon>Eukaryota</taxon>
        <taxon>Metazoa</taxon>
        <taxon>Chordata</taxon>
        <taxon>Craniata</taxon>
        <taxon>Vertebrata</taxon>
        <taxon>Euteleostomi</taxon>
        <taxon>Actinopterygii</taxon>
        <taxon>Neopterygii</taxon>
        <taxon>Teleostei</taxon>
        <taxon>Neoteleostei</taxon>
        <taxon>Acanthomorphata</taxon>
        <taxon>Carangaria</taxon>
        <taxon>Pleuronectiformes</taxon>
        <taxon>Pleuronectoidei</taxon>
        <taxon>Pleuronectidae</taxon>
        <taxon>Pleuronectes</taxon>
    </lineage>
</organism>
<sequence>MGEEEEEEEEEEIKEKMPMLHYMLSACQRNQEQEKDGDRTTAPSSGREHNDKLRETKPMLQTQAGAKTLALPPVYSPIREEARVGNTADFSRSSHPSLLFHGFSG</sequence>
<dbReference type="AlphaFoldDB" id="A0A9N7TIP7"/>
<evidence type="ECO:0000256" key="1">
    <source>
        <dbReference type="SAM" id="MobiDB-lite"/>
    </source>
</evidence>
<evidence type="ECO:0000313" key="2">
    <source>
        <dbReference type="EMBL" id="CAB1412453.1"/>
    </source>
</evidence>
<gene>
    <name evidence="2" type="ORF">PLEPLA_LOCUS145</name>
</gene>
<comment type="caution">
    <text evidence="2">The sequence shown here is derived from an EMBL/GenBank/DDBJ whole genome shotgun (WGS) entry which is preliminary data.</text>
</comment>
<name>A0A9N7TIP7_PLEPL</name>
<proteinExistence type="predicted"/>
<feature type="region of interest" description="Disordered" evidence="1">
    <location>
        <begin position="86"/>
        <end position="105"/>
    </location>
</feature>
<feature type="region of interest" description="Disordered" evidence="1">
    <location>
        <begin position="26"/>
        <end position="66"/>
    </location>
</feature>
<feature type="compositionally biased region" description="Basic and acidic residues" evidence="1">
    <location>
        <begin position="46"/>
        <end position="57"/>
    </location>
</feature>
<reference evidence="2" key="1">
    <citation type="submission" date="2020-03" db="EMBL/GenBank/DDBJ databases">
        <authorList>
            <person name="Weist P."/>
        </authorList>
    </citation>
    <scope>NUCLEOTIDE SEQUENCE</scope>
</reference>